<evidence type="ECO:0000256" key="1">
    <source>
        <dbReference type="SAM" id="SignalP"/>
    </source>
</evidence>
<dbReference type="AlphaFoldDB" id="F6K721"/>
<feature type="signal peptide" evidence="1">
    <location>
        <begin position="1"/>
        <end position="19"/>
    </location>
</feature>
<dbReference type="Pfam" id="PF15868">
    <property type="entry name" value="MBF2"/>
    <property type="match status" value="1"/>
</dbReference>
<reference evidence="2" key="1">
    <citation type="submission" date="2010-04" db="EMBL/GenBank/DDBJ databases">
        <title>Proteomic analysis of the Mamestra configurata peritrophic matrix: Implication for a structural model.</title>
        <authorList>
            <person name="Toprak U."/>
            <person name="Baldwin D."/>
            <person name="Karcz S."/>
            <person name="Wan L."/>
            <person name="Gillott C."/>
            <person name="Hegedus D."/>
            <person name="Erlandson M.A."/>
        </authorList>
    </citation>
    <scope>NUCLEOTIDE SEQUENCE</scope>
</reference>
<keyword evidence="1" id="KW-0732">Signal</keyword>
<protein>
    <submittedName>
        <fullName evidence="2">REPAT2</fullName>
    </submittedName>
</protein>
<name>F6K721_9NEOP</name>
<proteinExistence type="evidence at transcript level"/>
<dbReference type="EMBL" id="HM357858">
    <property type="protein sequence ID" value="AEA76324.1"/>
    <property type="molecule type" value="mRNA"/>
</dbReference>
<accession>F6K721</accession>
<feature type="chain" id="PRO_5003342659" evidence="1">
    <location>
        <begin position="20"/>
        <end position="124"/>
    </location>
</feature>
<sequence>MKSFILIAVLAALTVCNNGASIPEEAALFGDDASVYQEGSIGRLGEVLFYDRLVSLDSWPNAIKVWDLEFNGAANTTITGIRIYNPPVNGNATASPLGTNHTVVKLVTARGGHISSRIQIFGRL</sequence>
<organism evidence="2">
    <name type="scientific">Mamestra configurata</name>
    <name type="common">bertha armyworm</name>
    <dbReference type="NCBI Taxonomy" id="174822"/>
    <lineage>
        <taxon>Eukaryota</taxon>
        <taxon>Metazoa</taxon>
        <taxon>Ecdysozoa</taxon>
        <taxon>Arthropoda</taxon>
        <taxon>Hexapoda</taxon>
        <taxon>Insecta</taxon>
        <taxon>Pterygota</taxon>
        <taxon>Neoptera</taxon>
        <taxon>Endopterygota</taxon>
        <taxon>Lepidoptera</taxon>
        <taxon>Glossata</taxon>
        <taxon>Ditrysia</taxon>
        <taxon>Noctuoidea</taxon>
        <taxon>Noctuidae</taxon>
        <taxon>Noctuinae</taxon>
        <taxon>Hadenini</taxon>
        <taxon>Mamestra</taxon>
    </lineage>
</organism>
<dbReference type="InterPro" id="IPR031734">
    <property type="entry name" value="MBF2"/>
</dbReference>
<evidence type="ECO:0000313" key="2">
    <source>
        <dbReference type="EMBL" id="AEA76324.1"/>
    </source>
</evidence>